<name>A0A9Q3HXY4_9BASI</name>
<dbReference type="Proteomes" id="UP000765509">
    <property type="component" value="Unassembled WGS sequence"/>
</dbReference>
<protein>
    <submittedName>
        <fullName evidence="2">Uncharacterized protein</fullName>
    </submittedName>
</protein>
<feature type="compositionally biased region" description="Polar residues" evidence="1">
    <location>
        <begin position="41"/>
        <end position="58"/>
    </location>
</feature>
<reference evidence="2" key="1">
    <citation type="submission" date="2021-03" db="EMBL/GenBank/DDBJ databases">
        <title>Draft genome sequence of rust myrtle Austropuccinia psidii MF-1, a brazilian biotype.</title>
        <authorList>
            <person name="Quecine M.C."/>
            <person name="Pachon D.M.R."/>
            <person name="Bonatelli M.L."/>
            <person name="Correr F.H."/>
            <person name="Franceschini L.M."/>
            <person name="Leite T.F."/>
            <person name="Margarido G.R.A."/>
            <person name="Almeida C.A."/>
            <person name="Ferrarezi J.A."/>
            <person name="Labate C.A."/>
        </authorList>
    </citation>
    <scope>NUCLEOTIDE SEQUENCE</scope>
    <source>
        <strain evidence="2">MF-1</strain>
    </source>
</reference>
<evidence type="ECO:0000256" key="1">
    <source>
        <dbReference type="SAM" id="MobiDB-lite"/>
    </source>
</evidence>
<gene>
    <name evidence="2" type="ORF">O181_061831</name>
</gene>
<comment type="caution">
    <text evidence="2">The sequence shown here is derived from an EMBL/GenBank/DDBJ whole genome shotgun (WGS) entry which is preliminary data.</text>
</comment>
<sequence length="155" mass="17719">MEITKDWNPTRQSSLLQERATRIRENQATIQGIEERLNQTGPTLIPSQSQGTRIQVQKQDIFKPKADRVRPNDPDAVGLGVRSTQKPEKVLNTCIISIPTNRNIIPTQTEHNVVTPDSNLNSDKLWIQIFQFAVQTQEQLDDIKRLNGILQRNEI</sequence>
<keyword evidence="3" id="KW-1185">Reference proteome</keyword>
<feature type="compositionally biased region" description="Basic and acidic residues" evidence="1">
    <location>
        <begin position="60"/>
        <end position="72"/>
    </location>
</feature>
<feature type="region of interest" description="Disordered" evidence="1">
    <location>
        <begin position="41"/>
        <end position="72"/>
    </location>
</feature>
<organism evidence="2 3">
    <name type="scientific">Austropuccinia psidii MF-1</name>
    <dbReference type="NCBI Taxonomy" id="1389203"/>
    <lineage>
        <taxon>Eukaryota</taxon>
        <taxon>Fungi</taxon>
        <taxon>Dikarya</taxon>
        <taxon>Basidiomycota</taxon>
        <taxon>Pucciniomycotina</taxon>
        <taxon>Pucciniomycetes</taxon>
        <taxon>Pucciniales</taxon>
        <taxon>Sphaerophragmiaceae</taxon>
        <taxon>Austropuccinia</taxon>
    </lineage>
</organism>
<evidence type="ECO:0000313" key="3">
    <source>
        <dbReference type="Proteomes" id="UP000765509"/>
    </source>
</evidence>
<accession>A0A9Q3HXY4</accession>
<dbReference type="AlphaFoldDB" id="A0A9Q3HXY4"/>
<dbReference type="EMBL" id="AVOT02029332">
    <property type="protein sequence ID" value="MBW0522116.1"/>
    <property type="molecule type" value="Genomic_DNA"/>
</dbReference>
<evidence type="ECO:0000313" key="2">
    <source>
        <dbReference type="EMBL" id="MBW0522116.1"/>
    </source>
</evidence>
<proteinExistence type="predicted"/>